<keyword evidence="8" id="KW-1185">Reference proteome</keyword>
<evidence type="ECO:0000256" key="2">
    <source>
        <dbReference type="ARBA" id="ARBA00023002"/>
    </source>
</evidence>
<comment type="function">
    <text evidence="4">The pyruvate dehydrogenase complex catalyzes the overall conversion of pyruvate to acetyl-CoA and CO(2). It contains multiple copies of three enzymatic components: pyruvate dehydrogenase (E1), dihydrolipoamide acetyltransferase (E2) and lipoamide dehydrogenase (E3).</text>
</comment>
<keyword evidence="2" id="KW-0560">Oxidoreductase</keyword>
<evidence type="ECO:0000256" key="5">
    <source>
        <dbReference type="ARBA" id="ARBA00051231"/>
    </source>
</evidence>
<comment type="caution">
    <text evidence="7">The sequence shown here is derived from an EMBL/GenBank/DDBJ whole genome shotgun (WGS) entry which is preliminary data.</text>
</comment>
<dbReference type="Gene3D" id="3.40.50.970">
    <property type="match status" value="1"/>
</dbReference>
<evidence type="ECO:0000256" key="4">
    <source>
        <dbReference type="ARBA" id="ARBA00025211"/>
    </source>
</evidence>
<keyword evidence="3" id="KW-0786">Thiamine pyrophosphate</keyword>
<organism evidence="7 8">
    <name type="scientific">Rhodobium orientis</name>
    <dbReference type="NCBI Taxonomy" id="34017"/>
    <lineage>
        <taxon>Bacteria</taxon>
        <taxon>Pseudomonadati</taxon>
        <taxon>Pseudomonadota</taxon>
        <taxon>Alphaproteobacteria</taxon>
        <taxon>Hyphomicrobiales</taxon>
        <taxon>Rhodobiaceae</taxon>
        <taxon>Rhodobium</taxon>
    </lineage>
</organism>
<gene>
    <name evidence="7" type="ORF">CH339_01685</name>
</gene>
<name>A0A327JVZ2_9HYPH</name>
<evidence type="ECO:0000313" key="7">
    <source>
        <dbReference type="EMBL" id="RAI29756.1"/>
    </source>
</evidence>
<dbReference type="Proteomes" id="UP000249299">
    <property type="component" value="Unassembled WGS sequence"/>
</dbReference>
<proteinExistence type="predicted"/>
<dbReference type="OrthoDB" id="9766715at2"/>
<sequence length="328" mass="35749">MAADNTRSNTPPKELLEKLFTTAFRIRTFESGGIKLYRQGLVRGYFHPSLGQEGIASGACAAIEDRDYIGSTHRGHGHCIARGAEIDGMVAELLQKRTGYCKGYGGSMHIADITKNNLGANGIVGAGTPLGVGAALANQVRGSDAVTITFTTDGATNNGTFLESLNLAAIWNLNFILIIENNQYAVSTTLEEATRDTDLYKRGEAIGVESHQIDGNDPLLVYETVLDAVKKCRSGLGPVLIEAKTYRHSGHHVNDPGKYMPEERLKYYMDRDPVDRARDNLIKLGKMSAEEVAKLEEEIQQEFDAAVEKAKAAGEISVEEFQDFVSAY</sequence>
<dbReference type="RefSeq" id="WP_111432545.1">
    <property type="nucleotide sequence ID" value="NZ_JACIGG010000006.1"/>
</dbReference>
<feature type="domain" description="Dehydrogenase E1 component" evidence="6">
    <location>
        <begin position="26"/>
        <end position="316"/>
    </location>
</feature>
<dbReference type="SUPFAM" id="SSF52518">
    <property type="entry name" value="Thiamin diphosphate-binding fold (THDP-binding)"/>
    <property type="match status" value="1"/>
</dbReference>
<dbReference type="AlphaFoldDB" id="A0A327JVZ2"/>
<evidence type="ECO:0000256" key="3">
    <source>
        <dbReference type="ARBA" id="ARBA00023052"/>
    </source>
</evidence>
<reference evidence="7 8" key="1">
    <citation type="submission" date="2017-07" db="EMBL/GenBank/DDBJ databases">
        <title>Draft Genome Sequences of Select Purple Nonsulfur Bacteria.</title>
        <authorList>
            <person name="Lasarre B."/>
            <person name="Mckinlay J.B."/>
        </authorList>
    </citation>
    <scope>NUCLEOTIDE SEQUENCE [LARGE SCALE GENOMIC DNA]</scope>
    <source>
        <strain evidence="7 8">DSM 11290</strain>
    </source>
</reference>
<dbReference type="CDD" id="cd02000">
    <property type="entry name" value="TPP_E1_PDC_ADC_BCADC"/>
    <property type="match status" value="1"/>
</dbReference>
<dbReference type="InterPro" id="IPR001017">
    <property type="entry name" value="DH_E1"/>
</dbReference>
<dbReference type="EMBL" id="NPEV01000002">
    <property type="protein sequence ID" value="RAI29756.1"/>
    <property type="molecule type" value="Genomic_DNA"/>
</dbReference>
<evidence type="ECO:0000313" key="8">
    <source>
        <dbReference type="Proteomes" id="UP000249299"/>
    </source>
</evidence>
<dbReference type="Pfam" id="PF00676">
    <property type="entry name" value="E1_dh"/>
    <property type="match status" value="1"/>
</dbReference>
<evidence type="ECO:0000259" key="6">
    <source>
        <dbReference type="Pfam" id="PF00676"/>
    </source>
</evidence>
<accession>A0A327JVZ2</accession>
<dbReference type="PANTHER" id="PTHR11516">
    <property type="entry name" value="PYRUVATE DEHYDROGENASE E1 COMPONENT, ALPHA SUBUNIT BACTERIAL AND ORGANELLAR"/>
    <property type="match status" value="1"/>
</dbReference>
<comment type="cofactor">
    <cofactor evidence="1">
        <name>thiamine diphosphate</name>
        <dbReference type="ChEBI" id="CHEBI:58937"/>
    </cofactor>
</comment>
<dbReference type="GO" id="GO:0006086">
    <property type="term" value="P:pyruvate decarboxylation to acetyl-CoA"/>
    <property type="evidence" value="ECO:0007669"/>
    <property type="project" value="TreeGrafter"/>
</dbReference>
<protein>
    <recommendedName>
        <fullName evidence="6">Dehydrogenase E1 component domain-containing protein</fullName>
    </recommendedName>
</protein>
<dbReference type="InterPro" id="IPR050642">
    <property type="entry name" value="PDH_E1_Alpha_Subunit"/>
</dbReference>
<dbReference type="PANTHER" id="PTHR11516:SF60">
    <property type="entry name" value="PYRUVATE DEHYDROGENASE E1 COMPONENT SUBUNIT ALPHA"/>
    <property type="match status" value="1"/>
</dbReference>
<dbReference type="InterPro" id="IPR029061">
    <property type="entry name" value="THDP-binding"/>
</dbReference>
<dbReference type="GO" id="GO:0004739">
    <property type="term" value="F:pyruvate dehydrogenase (acetyl-transferring) activity"/>
    <property type="evidence" value="ECO:0007669"/>
    <property type="project" value="UniProtKB-EC"/>
</dbReference>
<comment type="catalytic activity">
    <reaction evidence="5">
        <text>N(6)-[(R)-lipoyl]-L-lysyl-[protein] + pyruvate + H(+) = N(6)-[(R)-S(8)-acetyldihydrolipoyl]-L-lysyl-[protein] + CO2</text>
        <dbReference type="Rhea" id="RHEA:19189"/>
        <dbReference type="Rhea" id="RHEA-COMP:10474"/>
        <dbReference type="Rhea" id="RHEA-COMP:10478"/>
        <dbReference type="ChEBI" id="CHEBI:15361"/>
        <dbReference type="ChEBI" id="CHEBI:15378"/>
        <dbReference type="ChEBI" id="CHEBI:16526"/>
        <dbReference type="ChEBI" id="CHEBI:83099"/>
        <dbReference type="ChEBI" id="CHEBI:83111"/>
        <dbReference type="EC" id="1.2.4.1"/>
    </reaction>
</comment>
<evidence type="ECO:0000256" key="1">
    <source>
        <dbReference type="ARBA" id="ARBA00001964"/>
    </source>
</evidence>